<dbReference type="Pfam" id="PF13519">
    <property type="entry name" value="VWA_2"/>
    <property type="match status" value="1"/>
</dbReference>
<dbReference type="Gene3D" id="3.40.50.410">
    <property type="entry name" value="von Willebrand factor, type A domain"/>
    <property type="match status" value="1"/>
</dbReference>
<evidence type="ECO:0000313" key="2">
    <source>
        <dbReference type="EMBL" id="VAW69759.1"/>
    </source>
</evidence>
<protein>
    <recommendedName>
        <fullName evidence="1">VWFA domain-containing protein</fullName>
    </recommendedName>
</protein>
<accession>A0A3B0Y6H8</accession>
<dbReference type="InterPro" id="IPR036465">
    <property type="entry name" value="vWFA_dom_sf"/>
</dbReference>
<sequence length="470" mass="53242">MSSTHQKTLNYLDEIPEKLYRHLITHRYRCSGWDNELANGSQHHLQQRCTSVLKMRAFLVSAQALELVDFLPWLDANLAQIIYHQVLDSKLLKITRKHPEAADEVLIEILTWLNDVYHARQMRNEKSTAPLEPTLCLSLFYNRPMNAQCPPGSDSISQSAKRLVLERKLGWDLSRGVSSQVDVKPLLEAHELIKSSRQLQRIVQLLGRKQAQNAEQLNQTGLNQLPCAGAGYDKMLPDEHTINSVTGLCSGDDLCRMLPSELALLGHRKLKMLWHARRAERQLLNYHFRGVLSTHLPEFAEKSLALNEKARASVALSGPIILCVDTSASMQGKAQRIAKAIVLECVRVAHIEQRMCYLYCFSGENQIAEFELNMDSGWQAVIDFLRHSFNGGTDISSVLRRISKKLQHNDWASADMLLVSDGRFQITQQVLDNYSALHTDVRILGAQVSSWSTDKFAALCHQTFRLNNAL</sequence>
<dbReference type="PANTHER" id="PTHR36846:SF1">
    <property type="entry name" value="PROTEIN VIAA"/>
    <property type="match status" value="1"/>
</dbReference>
<gene>
    <name evidence="2" type="ORF">MNBD_GAMMA10-623</name>
</gene>
<dbReference type="EMBL" id="UOFJ01000458">
    <property type="protein sequence ID" value="VAW69759.1"/>
    <property type="molecule type" value="Genomic_DNA"/>
</dbReference>
<proteinExistence type="predicted"/>
<dbReference type="AlphaFoldDB" id="A0A3B0Y6H8"/>
<dbReference type="InterPro" id="IPR002035">
    <property type="entry name" value="VWF_A"/>
</dbReference>
<reference evidence="2" key="1">
    <citation type="submission" date="2018-06" db="EMBL/GenBank/DDBJ databases">
        <authorList>
            <person name="Zhirakovskaya E."/>
        </authorList>
    </citation>
    <scope>NUCLEOTIDE SEQUENCE</scope>
</reference>
<organism evidence="2">
    <name type="scientific">hydrothermal vent metagenome</name>
    <dbReference type="NCBI Taxonomy" id="652676"/>
    <lineage>
        <taxon>unclassified sequences</taxon>
        <taxon>metagenomes</taxon>
        <taxon>ecological metagenomes</taxon>
    </lineage>
</organism>
<dbReference type="PANTHER" id="PTHR36846">
    <property type="entry name" value="PROTEIN VIAA"/>
    <property type="match status" value="1"/>
</dbReference>
<feature type="domain" description="VWFA" evidence="1">
    <location>
        <begin position="320"/>
        <end position="422"/>
    </location>
</feature>
<name>A0A3B0Y6H8_9ZZZZ</name>
<evidence type="ECO:0000259" key="1">
    <source>
        <dbReference type="Pfam" id="PF13519"/>
    </source>
</evidence>
<dbReference type="GO" id="GO:0005829">
    <property type="term" value="C:cytosol"/>
    <property type="evidence" value="ECO:0007669"/>
    <property type="project" value="TreeGrafter"/>
</dbReference>
<dbReference type="SUPFAM" id="SSF53300">
    <property type="entry name" value="vWA-like"/>
    <property type="match status" value="1"/>
</dbReference>